<dbReference type="Proteomes" id="UP000008370">
    <property type="component" value="Unassembled WGS sequence"/>
</dbReference>
<evidence type="ECO:0000313" key="3">
    <source>
        <dbReference type="Proteomes" id="UP000008370"/>
    </source>
</evidence>
<name>K5V7N5_PHACS</name>
<sequence>MSSTRCQARLAGSLHSFSSIQQYRYTSRSSGLASPLYTNISVMARAQRRRLPARPSSSSPPPPRSPVPSYAGRMITLCRGIFPALSACADVKSTLIRGLHRL</sequence>
<dbReference type="EMBL" id="JH930469">
    <property type="protein sequence ID" value="EKM58781.1"/>
    <property type="molecule type" value="Genomic_DNA"/>
</dbReference>
<accession>K5V7N5</accession>
<dbReference type="HOGENOM" id="CLU_2278432_0_0_1"/>
<evidence type="ECO:0000256" key="1">
    <source>
        <dbReference type="SAM" id="MobiDB-lite"/>
    </source>
</evidence>
<dbReference type="GeneID" id="18914472"/>
<protein>
    <submittedName>
        <fullName evidence="2">Uncharacterized protein</fullName>
    </submittedName>
</protein>
<reference evidence="2 3" key="1">
    <citation type="journal article" date="2012" name="BMC Genomics">
        <title>Comparative genomics of the white-rot fungi, Phanerochaete carnosa and P. chrysosporium, to elucidate the genetic basis of the distinct wood types they colonize.</title>
        <authorList>
            <person name="Suzuki H."/>
            <person name="MacDonald J."/>
            <person name="Syed K."/>
            <person name="Salamov A."/>
            <person name="Hori C."/>
            <person name="Aerts A."/>
            <person name="Henrissat B."/>
            <person name="Wiebenga A."/>
            <person name="vanKuyk P.A."/>
            <person name="Barry K."/>
            <person name="Lindquist E."/>
            <person name="LaButti K."/>
            <person name="Lapidus A."/>
            <person name="Lucas S."/>
            <person name="Coutinho P."/>
            <person name="Gong Y."/>
            <person name="Samejima M."/>
            <person name="Mahadevan R."/>
            <person name="Abou-Zaid M."/>
            <person name="de Vries R.P."/>
            <person name="Igarashi K."/>
            <person name="Yadav J.S."/>
            <person name="Grigoriev I.V."/>
            <person name="Master E.R."/>
        </authorList>
    </citation>
    <scope>NUCLEOTIDE SEQUENCE [LARGE SCALE GENOMIC DNA]</scope>
    <source>
        <strain evidence="2 3">HHB-10118-sp</strain>
    </source>
</reference>
<feature type="region of interest" description="Disordered" evidence="1">
    <location>
        <begin position="47"/>
        <end position="69"/>
    </location>
</feature>
<dbReference type="KEGG" id="pco:PHACADRAFT_248871"/>
<proteinExistence type="predicted"/>
<keyword evidence="3" id="KW-1185">Reference proteome</keyword>
<evidence type="ECO:0000313" key="2">
    <source>
        <dbReference type="EMBL" id="EKM58781.1"/>
    </source>
</evidence>
<dbReference type="AlphaFoldDB" id="K5V7N5"/>
<dbReference type="RefSeq" id="XP_007391374.1">
    <property type="nucleotide sequence ID" value="XM_007391312.1"/>
</dbReference>
<organism evidence="2 3">
    <name type="scientific">Phanerochaete carnosa (strain HHB-10118-sp)</name>
    <name type="common">White-rot fungus</name>
    <name type="synonym">Peniophora carnosa</name>
    <dbReference type="NCBI Taxonomy" id="650164"/>
    <lineage>
        <taxon>Eukaryota</taxon>
        <taxon>Fungi</taxon>
        <taxon>Dikarya</taxon>
        <taxon>Basidiomycota</taxon>
        <taxon>Agaricomycotina</taxon>
        <taxon>Agaricomycetes</taxon>
        <taxon>Polyporales</taxon>
        <taxon>Phanerochaetaceae</taxon>
        <taxon>Phanerochaete</taxon>
    </lineage>
</organism>
<gene>
    <name evidence="2" type="ORF">PHACADRAFT_248871</name>
</gene>
<dbReference type="InParanoid" id="K5V7N5"/>